<dbReference type="SUPFAM" id="SSF89919">
    <property type="entry name" value="Ribosome-binding factor A, RbfA"/>
    <property type="match status" value="1"/>
</dbReference>
<keyword evidence="3" id="KW-1185">Reference proteome</keyword>
<dbReference type="Gene3D" id="3.30.300.20">
    <property type="match status" value="1"/>
</dbReference>
<dbReference type="EMBL" id="FN649729">
    <property type="protein sequence ID" value="CBN78711.1"/>
    <property type="molecule type" value="Genomic_DNA"/>
</dbReference>
<dbReference type="InterPro" id="IPR015946">
    <property type="entry name" value="KH_dom-like_a/b"/>
</dbReference>
<proteinExistence type="predicted"/>
<sequence>MASNRSERLTVHQKKKMSRALVRARRLRNASMATVLGEEEWSGYEATMRQGLRELDDTTEVKRRGTYASKPLVSAAPQADKNDDGRLLSERDAWAERMEGVWNEILQADAKGTRPRITLPGFPIHVVMVKIARDYGHHKIFWELSDVDTRPPNSVLRQLYEARKQGFNARAVVVKSTAERLRKYEGYLRANLARRVPMRRVPEVRWQHVSEMPMSLQIEL</sequence>
<dbReference type="InterPro" id="IPR023799">
    <property type="entry name" value="RbfA_dom_sf"/>
</dbReference>
<name>D8LQE7_ECTSI</name>
<dbReference type="Proteomes" id="UP000002630">
    <property type="component" value="Linkage Group LG04"/>
</dbReference>
<protein>
    <submittedName>
        <fullName evidence="2">Uncharacterized protein</fullName>
    </submittedName>
</protein>
<evidence type="ECO:0000313" key="2">
    <source>
        <dbReference type="EMBL" id="CBN78711.1"/>
    </source>
</evidence>
<dbReference type="OrthoDB" id="10286796at2759"/>
<organism evidence="2 3">
    <name type="scientific">Ectocarpus siliculosus</name>
    <name type="common">Brown alga</name>
    <name type="synonym">Conferva siliculosa</name>
    <dbReference type="NCBI Taxonomy" id="2880"/>
    <lineage>
        <taxon>Eukaryota</taxon>
        <taxon>Sar</taxon>
        <taxon>Stramenopiles</taxon>
        <taxon>Ochrophyta</taxon>
        <taxon>PX clade</taxon>
        <taxon>Phaeophyceae</taxon>
        <taxon>Ectocarpales</taxon>
        <taxon>Ectocarpaceae</taxon>
        <taxon>Ectocarpus</taxon>
    </lineage>
</organism>
<reference evidence="2 3" key="1">
    <citation type="journal article" date="2010" name="Nature">
        <title>The Ectocarpus genome and the independent evolution of multicellularity in brown algae.</title>
        <authorList>
            <person name="Cock J.M."/>
            <person name="Sterck L."/>
            <person name="Rouze P."/>
            <person name="Scornet D."/>
            <person name="Allen A.E."/>
            <person name="Amoutzias G."/>
            <person name="Anthouard V."/>
            <person name="Artiguenave F."/>
            <person name="Aury J.M."/>
            <person name="Badger J.H."/>
            <person name="Beszteri B."/>
            <person name="Billiau K."/>
            <person name="Bonnet E."/>
            <person name="Bothwell J.H."/>
            <person name="Bowler C."/>
            <person name="Boyen C."/>
            <person name="Brownlee C."/>
            <person name="Carrano C.J."/>
            <person name="Charrier B."/>
            <person name="Cho G.Y."/>
            <person name="Coelho S.M."/>
            <person name="Collen J."/>
            <person name="Corre E."/>
            <person name="Da Silva C."/>
            <person name="Delage L."/>
            <person name="Delaroque N."/>
            <person name="Dittami S.M."/>
            <person name="Doulbeau S."/>
            <person name="Elias M."/>
            <person name="Farnham G."/>
            <person name="Gachon C.M."/>
            <person name="Gschloessl B."/>
            <person name="Heesch S."/>
            <person name="Jabbari K."/>
            <person name="Jubin C."/>
            <person name="Kawai H."/>
            <person name="Kimura K."/>
            <person name="Kloareg B."/>
            <person name="Kupper F.C."/>
            <person name="Lang D."/>
            <person name="Le Bail A."/>
            <person name="Leblanc C."/>
            <person name="Lerouge P."/>
            <person name="Lohr M."/>
            <person name="Lopez P.J."/>
            <person name="Martens C."/>
            <person name="Maumus F."/>
            <person name="Michel G."/>
            <person name="Miranda-Saavedra D."/>
            <person name="Morales J."/>
            <person name="Moreau H."/>
            <person name="Motomura T."/>
            <person name="Nagasato C."/>
            <person name="Napoli C.A."/>
            <person name="Nelson D.R."/>
            <person name="Nyvall-Collen P."/>
            <person name="Peters A.F."/>
            <person name="Pommier C."/>
            <person name="Potin P."/>
            <person name="Poulain J."/>
            <person name="Quesneville H."/>
            <person name="Read B."/>
            <person name="Rensing S.A."/>
            <person name="Ritter A."/>
            <person name="Rousvoal S."/>
            <person name="Samanta M."/>
            <person name="Samson G."/>
            <person name="Schroeder D.C."/>
            <person name="Segurens B."/>
            <person name="Strittmatter M."/>
            <person name="Tonon T."/>
            <person name="Tregear J.W."/>
            <person name="Valentin K."/>
            <person name="von Dassow P."/>
            <person name="Yamagishi T."/>
            <person name="Van de Peer Y."/>
            <person name="Wincker P."/>
        </authorList>
    </citation>
    <scope>NUCLEOTIDE SEQUENCE [LARGE SCALE GENOMIC DNA]</scope>
    <source>
        <strain evidence="3">Ec32 / CCAP1310/4</strain>
    </source>
</reference>
<evidence type="ECO:0000313" key="3">
    <source>
        <dbReference type="Proteomes" id="UP000002630"/>
    </source>
</evidence>
<dbReference type="InParanoid" id="D8LQE7"/>
<accession>D8LQE7</accession>
<dbReference type="AlphaFoldDB" id="D8LQE7"/>
<dbReference type="EMBL" id="FN648818">
    <property type="protein sequence ID" value="CBN78711.1"/>
    <property type="molecule type" value="Genomic_DNA"/>
</dbReference>
<evidence type="ECO:0000256" key="1">
    <source>
        <dbReference type="SAM" id="MobiDB-lite"/>
    </source>
</evidence>
<gene>
    <name evidence="2" type="ORF">Esi_0006_0063</name>
</gene>
<feature type="region of interest" description="Disordered" evidence="1">
    <location>
        <begin position="60"/>
        <end position="84"/>
    </location>
</feature>